<dbReference type="SMART" id="SM00267">
    <property type="entry name" value="GGDEF"/>
    <property type="match status" value="1"/>
</dbReference>
<dbReference type="PANTHER" id="PTHR45138">
    <property type="entry name" value="REGULATORY COMPONENTS OF SENSORY TRANSDUCTION SYSTEM"/>
    <property type="match status" value="1"/>
</dbReference>
<keyword evidence="4" id="KW-0812">Transmembrane</keyword>
<evidence type="ECO:0000256" key="1">
    <source>
        <dbReference type="ARBA" id="ARBA00001946"/>
    </source>
</evidence>
<dbReference type="FunFam" id="3.30.70.270:FF:000001">
    <property type="entry name" value="Diguanylate cyclase domain protein"/>
    <property type="match status" value="1"/>
</dbReference>
<protein>
    <recommendedName>
        <fullName evidence="2">diguanylate cyclase</fullName>
        <ecNumber evidence="2">2.7.7.65</ecNumber>
    </recommendedName>
</protein>
<evidence type="ECO:0000256" key="3">
    <source>
        <dbReference type="ARBA" id="ARBA00034247"/>
    </source>
</evidence>
<dbReference type="Proteomes" id="UP000004200">
    <property type="component" value="Unassembled WGS sequence"/>
</dbReference>
<evidence type="ECO:0000259" key="5">
    <source>
        <dbReference type="PROSITE" id="PS50887"/>
    </source>
</evidence>
<name>G2DY51_9GAMM</name>
<evidence type="ECO:0000313" key="6">
    <source>
        <dbReference type="EMBL" id="EGV32843.1"/>
    </source>
</evidence>
<feature type="transmembrane region" description="Helical" evidence="4">
    <location>
        <begin position="12"/>
        <end position="34"/>
    </location>
</feature>
<keyword evidence="4" id="KW-0472">Membrane</keyword>
<dbReference type="InterPro" id="IPR050469">
    <property type="entry name" value="Diguanylate_Cyclase"/>
</dbReference>
<evidence type="ECO:0000256" key="4">
    <source>
        <dbReference type="SAM" id="Phobius"/>
    </source>
</evidence>
<dbReference type="CDD" id="cd01949">
    <property type="entry name" value="GGDEF"/>
    <property type="match status" value="1"/>
</dbReference>
<dbReference type="NCBIfam" id="TIGR00254">
    <property type="entry name" value="GGDEF"/>
    <property type="match status" value="1"/>
</dbReference>
<dbReference type="RefSeq" id="WP_007039678.1">
    <property type="nucleotide sequence ID" value="NZ_AFWT01000005.1"/>
</dbReference>
<comment type="catalytic activity">
    <reaction evidence="3">
        <text>2 GTP = 3',3'-c-di-GMP + 2 diphosphate</text>
        <dbReference type="Rhea" id="RHEA:24898"/>
        <dbReference type="ChEBI" id="CHEBI:33019"/>
        <dbReference type="ChEBI" id="CHEBI:37565"/>
        <dbReference type="ChEBI" id="CHEBI:58805"/>
        <dbReference type="EC" id="2.7.7.65"/>
    </reaction>
</comment>
<dbReference type="InterPro" id="IPR029787">
    <property type="entry name" value="Nucleotide_cyclase"/>
</dbReference>
<dbReference type="PATRIC" id="fig|765913.3.peg.985"/>
<dbReference type="STRING" id="765913.ThidrDRAFT_0963"/>
<dbReference type="GO" id="GO:0043709">
    <property type="term" value="P:cell adhesion involved in single-species biofilm formation"/>
    <property type="evidence" value="ECO:0007669"/>
    <property type="project" value="TreeGrafter"/>
</dbReference>
<gene>
    <name evidence="6" type="ORF">ThidrDRAFT_0963</name>
</gene>
<reference evidence="6 7" key="1">
    <citation type="submission" date="2011-06" db="EMBL/GenBank/DDBJ databases">
        <title>The draft genome of Thiorhodococcus drewsii AZ1.</title>
        <authorList>
            <consortium name="US DOE Joint Genome Institute (JGI-PGF)"/>
            <person name="Lucas S."/>
            <person name="Han J."/>
            <person name="Lapidus A."/>
            <person name="Cheng J.-F."/>
            <person name="Goodwin L."/>
            <person name="Pitluck S."/>
            <person name="Peters L."/>
            <person name="Land M.L."/>
            <person name="Hauser L."/>
            <person name="Vogl K."/>
            <person name="Liu Z."/>
            <person name="Imhoff J."/>
            <person name="Thiel V."/>
            <person name="Frigaard N.-U."/>
            <person name="Bryant D.A."/>
            <person name="Woyke T.J."/>
        </authorList>
    </citation>
    <scope>NUCLEOTIDE SEQUENCE [LARGE SCALE GENOMIC DNA]</scope>
    <source>
        <strain evidence="6 7">AZ1</strain>
    </source>
</reference>
<dbReference type="GO" id="GO:0005886">
    <property type="term" value="C:plasma membrane"/>
    <property type="evidence" value="ECO:0007669"/>
    <property type="project" value="TreeGrafter"/>
</dbReference>
<feature type="transmembrane region" description="Helical" evidence="4">
    <location>
        <begin position="140"/>
        <end position="160"/>
    </location>
</feature>
<sequence>MARGQRIIANLLRWGIVAVALALTFLVPTVHFTLERNFIAGILATVSEFDAQQIMEKVIARNPDLWRYEEARLVGLLRQKALGIPVRQAVYDPDGALVIAIGQYPTPPSLSTRIPLRDAGIVVGALETSTSLAPALRTSFIIASLVAVTGTLLIVLFELIPLRRLRKAESAVQYMAEHDPLTGLLNRYVAESRFDQEMKRADRYGFQLALILFDIDHFKHINDTFGHTKGDEVLRRLTKVAKEHIRSTDALVRWGGEEFLIIAPYTDPAMARNQAEKLRRLIERKDFGLGERVTISLGLCACEPGSSLQSNIERADAALYRAKCAGRNRTEEADTATGRQKAI</sequence>
<keyword evidence="4" id="KW-1133">Transmembrane helix</keyword>
<organism evidence="6 7">
    <name type="scientific">Thiorhodococcus drewsii AZ1</name>
    <dbReference type="NCBI Taxonomy" id="765913"/>
    <lineage>
        <taxon>Bacteria</taxon>
        <taxon>Pseudomonadati</taxon>
        <taxon>Pseudomonadota</taxon>
        <taxon>Gammaproteobacteria</taxon>
        <taxon>Chromatiales</taxon>
        <taxon>Chromatiaceae</taxon>
        <taxon>Thiorhodococcus</taxon>
    </lineage>
</organism>
<accession>G2DY51</accession>
<dbReference type="eggNOG" id="COG3706">
    <property type="taxonomic scope" value="Bacteria"/>
</dbReference>
<dbReference type="EC" id="2.7.7.65" evidence="2"/>
<evidence type="ECO:0000256" key="2">
    <source>
        <dbReference type="ARBA" id="ARBA00012528"/>
    </source>
</evidence>
<dbReference type="GO" id="GO:0052621">
    <property type="term" value="F:diguanylate cyclase activity"/>
    <property type="evidence" value="ECO:0007669"/>
    <property type="project" value="UniProtKB-EC"/>
</dbReference>
<dbReference type="PANTHER" id="PTHR45138:SF9">
    <property type="entry name" value="DIGUANYLATE CYCLASE DGCM-RELATED"/>
    <property type="match status" value="1"/>
</dbReference>
<dbReference type="Pfam" id="PF00990">
    <property type="entry name" value="GGDEF"/>
    <property type="match status" value="1"/>
</dbReference>
<dbReference type="Gene3D" id="3.30.70.270">
    <property type="match status" value="1"/>
</dbReference>
<comment type="cofactor">
    <cofactor evidence="1">
        <name>Mg(2+)</name>
        <dbReference type="ChEBI" id="CHEBI:18420"/>
    </cofactor>
</comment>
<dbReference type="SUPFAM" id="SSF55073">
    <property type="entry name" value="Nucleotide cyclase"/>
    <property type="match status" value="1"/>
</dbReference>
<dbReference type="PROSITE" id="PS50887">
    <property type="entry name" value="GGDEF"/>
    <property type="match status" value="1"/>
</dbReference>
<comment type="caution">
    <text evidence="6">The sequence shown here is derived from an EMBL/GenBank/DDBJ whole genome shotgun (WGS) entry which is preliminary data.</text>
</comment>
<dbReference type="AlphaFoldDB" id="G2DY51"/>
<proteinExistence type="predicted"/>
<dbReference type="EMBL" id="AFWT01000005">
    <property type="protein sequence ID" value="EGV32843.1"/>
    <property type="molecule type" value="Genomic_DNA"/>
</dbReference>
<evidence type="ECO:0000313" key="7">
    <source>
        <dbReference type="Proteomes" id="UP000004200"/>
    </source>
</evidence>
<dbReference type="InterPro" id="IPR043128">
    <property type="entry name" value="Rev_trsase/Diguanyl_cyclase"/>
</dbReference>
<dbReference type="InterPro" id="IPR000160">
    <property type="entry name" value="GGDEF_dom"/>
</dbReference>
<dbReference type="OrthoDB" id="9805474at2"/>
<feature type="domain" description="GGDEF" evidence="5">
    <location>
        <begin position="206"/>
        <end position="335"/>
    </location>
</feature>
<dbReference type="GO" id="GO:1902201">
    <property type="term" value="P:negative regulation of bacterial-type flagellum-dependent cell motility"/>
    <property type="evidence" value="ECO:0007669"/>
    <property type="project" value="TreeGrafter"/>
</dbReference>
<keyword evidence="7" id="KW-1185">Reference proteome</keyword>